<feature type="compositionally biased region" description="Basic and acidic residues" evidence="10">
    <location>
        <begin position="517"/>
        <end position="540"/>
    </location>
</feature>
<dbReference type="Gene3D" id="3.40.50.300">
    <property type="entry name" value="P-loop containing nucleotide triphosphate hydrolases"/>
    <property type="match status" value="2"/>
</dbReference>
<feature type="region of interest" description="Disordered" evidence="10">
    <location>
        <begin position="517"/>
        <end position="550"/>
    </location>
</feature>
<name>A0A9D9EMY2_9SPIR</name>
<dbReference type="Proteomes" id="UP000823616">
    <property type="component" value="Unassembled WGS sequence"/>
</dbReference>
<comment type="similarity">
    <text evidence="2 9">Belongs to the RecN family.</text>
</comment>
<comment type="caution">
    <text evidence="12">The sequence shown here is derived from an EMBL/GenBank/DDBJ whole genome shotgun (WGS) entry which is preliminary data.</text>
</comment>
<dbReference type="EMBL" id="JADIMS010000004">
    <property type="protein sequence ID" value="MBO8449525.1"/>
    <property type="molecule type" value="Genomic_DNA"/>
</dbReference>
<evidence type="ECO:0000256" key="8">
    <source>
        <dbReference type="ARBA" id="ARBA00033408"/>
    </source>
</evidence>
<evidence type="ECO:0000256" key="4">
    <source>
        <dbReference type="ARBA" id="ARBA00022741"/>
    </source>
</evidence>
<dbReference type="PIRSF" id="PIRSF003128">
    <property type="entry name" value="RecN"/>
    <property type="match status" value="1"/>
</dbReference>
<keyword evidence="4" id="KW-0547">Nucleotide-binding</keyword>
<keyword evidence="5 9" id="KW-0227">DNA damage</keyword>
<keyword evidence="6" id="KW-0067">ATP-binding</keyword>
<keyword evidence="7 9" id="KW-0234">DNA repair</keyword>
<evidence type="ECO:0000259" key="11">
    <source>
        <dbReference type="Pfam" id="PF02463"/>
    </source>
</evidence>
<evidence type="ECO:0000256" key="3">
    <source>
        <dbReference type="ARBA" id="ARBA00021315"/>
    </source>
</evidence>
<organism evidence="12 13">
    <name type="scientific">Candidatus Avitreponema avistercoris</name>
    <dbReference type="NCBI Taxonomy" id="2840705"/>
    <lineage>
        <taxon>Bacteria</taxon>
        <taxon>Pseudomonadati</taxon>
        <taxon>Spirochaetota</taxon>
        <taxon>Spirochaetia</taxon>
        <taxon>Spirochaetales</taxon>
        <taxon>Candidatus Avitreponema</taxon>
    </lineage>
</organism>
<dbReference type="AlphaFoldDB" id="A0A9D9EMY2"/>
<reference evidence="12" key="1">
    <citation type="submission" date="2020-10" db="EMBL/GenBank/DDBJ databases">
        <authorList>
            <person name="Gilroy R."/>
        </authorList>
    </citation>
    <scope>NUCLEOTIDE SEQUENCE</scope>
    <source>
        <strain evidence="12">B3-4054</strain>
    </source>
</reference>
<protein>
    <recommendedName>
        <fullName evidence="3 9">DNA repair protein RecN</fullName>
    </recommendedName>
    <alternativeName>
        <fullName evidence="8 9">Recombination protein N</fullName>
    </alternativeName>
</protein>
<dbReference type="SUPFAM" id="SSF52540">
    <property type="entry name" value="P-loop containing nucleoside triphosphate hydrolases"/>
    <property type="match status" value="1"/>
</dbReference>
<dbReference type="GO" id="GO:0005524">
    <property type="term" value="F:ATP binding"/>
    <property type="evidence" value="ECO:0007669"/>
    <property type="project" value="UniProtKB-KW"/>
</dbReference>
<evidence type="ECO:0000256" key="10">
    <source>
        <dbReference type="SAM" id="MobiDB-lite"/>
    </source>
</evidence>
<reference evidence="12" key="2">
    <citation type="journal article" date="2021" name="PeerJ">
        <title>Extensive microbial diversity within the chicken gut microbiome revealed by metagenomics and culture.</title>
        <authorList>
            <person name="Gilroy R."/>
            <person name="Ravi A."/>
            <person name="Getino M."/>
            <person name="Pursley I."/>
            <person name="Horton D.L."/>
            <person name="Alikhan N.F."/>
            <person name="Baker D."/>
            <person name="Gharbi K."/>
            <person name="Hall N."/>
            <person name="Watson M."/>
            <person name="Adriaenssens E.M."/>
            <person name="Foster-Nyarko E."/>
            <person name="Jarju S."/>
            <person name="Secka A."/>
            <person name="Antonio M."/>
            <person name="Oren A."/>
            <person name="Chaudhuri R.R."/>
            <person name="La Ragione R."/>
            <person name="Hildebrand F."/>
            <person name="Pallen M.J."/>
        </authorList>
    </citation>
    <scope>NUCLEOTIDE SEQUENCE</scope>
    <source>
        <strain evidence="12">B3-4054</strain>
    </source>
</reference>
<dbReference type="InterPro" id="IPR003395">
    <property type="entry name" value="RecF/RecN/SMC_N"/>
</dbReference>
<dbReference type="InterPro" id="IPR004604">
    <property type="entry name" value="DNA_recomb/repair_RecN"/>
</dbReference>
<proteinExistence type="inferred from homology"/>
<dbReference type="GO" id="GO:0006310">
    <property type="term" value="P:DNA recombination"/>
    <property type="evidence" value="ECO:0007669"/>
    <property type="project" value="InterPro"/>
</dbReference>
<dbReference type="PANTHER" id="PTHR11059:SF0">
    <property type="entry name" value="DNA REPAIR PROTEIN RECN"/>
    <property type="match status" value="1"/>
</dbReference>
<dbReference type="CDD" id="cd03241">
    <property type="entry name" value="ABC_RecN"/>
    <property type="match status" value="2"/>
</dbReference>
<evidence type="ECO:0000256" key="9">
    <source>
        <dbReference type="PIRNR" id="PIRNR003128"/>
    </source>
</evidence>
<dbReference type="FunFam" id="3.40.50.300:FF:000319">
    <property type="entry name" value="DNA repair protein RecN"/>
    <property type="match status" value="1"/>
</dbReference>
<evidence type="ECO:0000256" key="5">
    <source>
        <dbReference type="ARBA" id="ARBA00022763"/>
    </source>
</evidence>
<dbReference type="Pfam" id="PF02463">
    <property type="entry name" value="SMC_N"/>
    <property type="match status" value="1"/>
</dbReference>
<dbReference type="GO" id="GO:0009432">
    <property type="term" value="P:SOS response"/>
    <property type="evidence" value="ECO:0007669"/>
    <property type="project" value="TreeGrafter"/>
</dbReference>
<evidence type="ECO:0000313" key="12">
    <source>
        <dbReference type="EMBL" id="MBO8449525.1"/>
    </source>
</evidence>
<dbReference type="GO" id="GO:0006281">
    <property type="term" value="P:DNA repair"/>
    <property type="evidence" value="ECO:0007669"/>
    <property type="project" value="UniProtKB-KW"/>
</dbReference>
<evidence type="ECO:0000256" key="6">
    <source>
        <dbReference type="ARBA" id="ARBA00022840"/>
    </source>
</evidence>
<sequence length="569" mass="61393">MIEDIRIRDFALIDSLSLDFKEGFTVFTGETGTGKSILIGAVSFLLGGKFSPDMIRSGAAEACVAGTLRVAGNTAAEEWLAARGLETEDGSVLLKRVAKAAGKSSCWIQGGPVTRTELAEFTSFLVDIHGQHDHQSLLRVGEHRRFLDAYAGIEDEVAAFGSLYSRLTDARRRREEMDAARQSRAERAELLAFAAQEIAAAALEPGEDGRLEAEEKRLSLHEKLCASLEQGLAVLTADDAGDSCGVLPLLKKASSLLETAAGVDPAFAAQTSRLENAFHEIEDAAAELERRLHTEVFDPQRLEAVEERLSLLYRLKKKYGPSLEDVMAYGETAARELETLANWDENRSALDGEISALEKELLAAGNRISEKRAAASAGMAHAVEDILRTLGMAGTRFQVSLQPKGAEGGVRTASQYGFDDIEFRISANPGEPLRPLAKIASGGEISRVMLALKTVLSGADKTGTLIFDEIDTGIGGEVAVAVGTHIRNLSRSRQILCITHLASIACQADNHIVIEKESSGGETRTSAREIREQDREEEISRMLSGGKGGEVSLHHARELLEKYSGGRHA</sequence>
<dbReference type="PANTHER" id="PTHR11059">
    <property type="entry name" value="DNA REPAIR PROTEIN RECN"/>
    <property type="match status" value="1"/>
</dbReference>
<dbReference type="GO" id="GO:0043590">
    <property type="term" value="C:bacterial nucleoid"/>
    <property type="evidence" value="ECO:0007669"/>
    <property type="project" value="TreeGrafter"/>
</dbReference>
<feature type="domain" description="RecF/RecN/SMC N-terminal" evidence="11">
    <location>
        <begin position="1"/>
        <end position="518"/>
    </location>
</feature>
<evidence type="ECO:0000256" key="7">
    <source>
        <dbReference type="ARBA" id="ARBA00023204"/>
    </source>
</evidence>
<evidence type="ECO:0000256" key="1">
    <source>
        <dbReference type="ARBA" id="ARBA00003618"/>
    </source>
</evidence>
<dbReference type="NCBIfam" id="TIGR00634">
    <property type="entry name" value="recN"/>
    <property type="match status" value="1"/>
</dbReference>
<accession>A0A9D9EMY2</accession>
<comment type="function">
    <text evidence="1 9">May be involved in recombinational repair of damaged DNA.</text>
</comment>
<evidence type="ECO:0000256" key="2">
    <source>
        <dbReference type="ARBA" id="ARBA00009441"/>
    </source>
</evidence>
<evidence type="ECO:0000313" key="13">
    <source>
        <dbReference type="Proteomes" id="UP000823616"/>
    </source>
</evidence>
<gene>
    <name evidence="12" type="primary">recN</name>
    <name evidence="12" type="ORF">IAA96_00245</name>
</gene>
<dbReference type="InterPro" id="IPR027417">
    <property type="entry name" value="P-loop_NTPase"/>
</dbReference>